<dbReference type="Pfam" id="PF01381">
    <property type="entry name" value="HTH_3"/>
    <property type="match status" value="1"/>
</dbReference>
<name>A0A3E3EBZ6_9FIRM</name>
<protein>
    <submittedName>
        <fullName evidence="2">XRE family transcriptional regulator</fullName>
    </submittedName>
</protein>
<comment type="caution">
    <text evidence="2">The sequence shown here is derived from an EMBL/GenBank/DDBJ whole genome shotgun (WGS) entry which is preliminary data.</text>
</comment>
<dbReference type="EMBL" id="QUSL01000016">
    <property type="protein sequence ID" value="RGD84429.1"/>
    <property type="molecule type" value="Genomic_DNA"/>
</dbReference>
<feature type="domain" description="HTH cro/C1-type" evidence="1">
    <location>
        <begin position="15"/>
        <end position="69"/>
    </location>
</feature>
<evidence type="ECO:0000259" key="1">
    <source>
        <dbReference type="PROSITE" id="PS50943"/>
    </source>
</evidence>
<dbReference type="SUPFAM" id="SSF47413">
    <property type="entry name" value="lambda repressor-like DNA-binding domains"/>
    <property type="match status" value="1"/>
</dbReference>
<evidence type="ECO:0000313" key="3">
    <source>
        <dbReference type="Proteomes" id="UP000261032"/>
    </source>
</evidence>
<dbReference type="InterPro" id="IPR001387">
    <property type="entry name" value="Cro/C1-type_HTH"/>
</dbReference>
<dbReference type="InterPro" id="IPR010982">
    <property type="entry name" value="Lambda_DNA-bd_dom_sf"/>
</dbReference>
<dbReference type="CDD" id="cd00093">
    <property type="entry name" value="HTH_XRE"/>
    <property type="match status" value="1"/>
</dbReference>
<evidence type="ECO:0000313" key="2">
    <source>
        <dbReference type="EMBL" id="RGD84429.1"/>
    </source>
</evidence>
<sequence>MEKRKKFNTIIADNLKNIRLEKKLTQKDVANGINITPRCYCYYEKGEREVPLYVIVELSKYYEIGLSQLFYSDRTMCSNS</sequence>
<dbReference type="SMART" id="SM00530">
    <property type="entry name" value="HTH_XRE"/>
    <property type="match status" value="1"/>
</dbReference>
<accession>A0A3E3EBZ6</accession>
<reference evidence="2 3" key="1">
    <citation type="submission" date="2018-08" db="EMBL/GenBank/DDBJ databases">
        <title>A genome reference for cultivated species of the human gut microbiota.</title>
        <authorList>
            <person name="Zou Y."/>
            <person name="Xue W."/>
            <person name="Luo G."/>
        </authorList>
    </citation>
    <scope>NUCLEOTIDE SEQUENCE [LARGE SCALE GENOMIC DNA]</scope>
    <source>
        <strain evidence="2 3">OM06-4</strain>
    </source>
</reference>
<dbReference type="AlphaFoldDB" id="A0A3E3EBZ6"/>
<dbReference type="Proteomes" id="UP000261032">
    <property type="component" value="Unassembled WGS sequence"/>
</dbReference>
<organism evidence="2 3">
    <name type="scientific">Thomasclavelia ramosa</name>
    <dbReference type="NCBI Taxonomy" id="1547"/>
    <lineage>
        <taxon>Bacteria</taxon>
        <taxon>Bacillati</taxon>
        <taxon>Bacillota</taxon>
        <taxon>Erysipelotrichia</taxon>
        <taxon>Erysipelotrichales</taxon>
        <taxon>Coprobacillaceae</taxon>
        <taxon>Thomasclavelia</taxon>
    </lineage>
</organism>
<dbReference type="Gene3D" id="1.10.260.40">
    <property type="entry name" value="lambda repressor-like DNA-binding domains"/>
    <property type="match status" value="1"/>
</dbReference>
<gene>
    <name evidence="2" type="ORF">DXB93_10725</name>
</gene>
<dbReference type="GO" id="GO:0003677">
    <property type="term" value="F:DNA binding"/>
    <property type="evidence" value="ECO:0007669"/>
    <property type="project" value="InterPro"/>
</dbReference>
<dbReference type="RefSeq" id="WP_117581658.1">
    <property type="nucleotide sequence ID" value="NZ_QUSL01000016.1"/>
</dbReference>
<proteinExistence type="predicted"/>
<dbReference type="PROSITE" id="PS50943">
    <property type="entry name" value="HTH_CROC1"/>
    <property type="match status" value="1"/>
</dbReference>